<keyword evidence="1" id="KW-0472">Membrane</keyword>
<proteinExistence type="predicted"/>
<keyword evidence="3" id="KW-1185">Reference proteome</keyword>
<accession>A0ABN9DHE0</accession>
<sequence length="56" mass="6047">TAGHLWVTLGGTGGWHWWVALIIRVLIISALMIGADPSSNNFWALMISALMIGAQQ</sequence>
<keyword evidence="1" id="KW-0812">Transmembrane</keyword>
<reference evidence="2" key="1">
    <citation type="submission" date="2023-05" db="EMBL/GenBank/DDBJ databases">
        <authorList>
            <person name="Stuckert A."/>
        </authorList>
    </citation>
    <scope>NUCLEOTIDE SEQUENCE</scope>
</reference>
<comment type="caution">
    <text evidence="2">The sequence shown here is derived from an EMBL/GenBank/DDBJ whole genome shotgun (WGS) entry which is preliminary data.</text>
</comment>
<dbReference type="EMBL" id="CATNWA010014429">
    <property type="protein sequence ID" value="CAI9571708.1"/>
    <property type="molecule type" value="Genomic_DNA"/>
</dbReference>
<dbReference type="Proteomes" id="UP001162483">
    <property type="component" value="Unassembled WGS sequence"/>
</dbReference>
<keyword evidence="1" id="KW-1133">Transmembrane helix</keyword>
<organism evidence="2 3">
    <name type="scientific">Staurois parvus</name>
    <dbReference type="NCBI Taxonomy" id="386267"/>
    <lineage>
        <taxon>Eukaryota</taxon>
        <taxon>Metazoa</taxon>
        <taxon>Chordata</taxon>
        <taxon>Craniata</taxon>
        <taxon>Vertebrata</taxon>
        <taxon>Euteleostomi</taxon>
        <taxon>Amphibia</taxon>
        <taxon>Batrachia</taxon>
        <taxon>Anura</taxon>
        <taxon>Neobatrachia</taxon>
        <taxon>Ranoidea</taxon>
        <taxon>Ranidae</taxon>
        <taxon>Staurois</taxon>
    </lineage>
</organism>
<protein>
    <submittedName>
        <fullName evidence="2">Uncharacterized protein</fullName>
    </submittedName>
</protein>
<gene>
    <name evidence="2" type="ORF">SPARVUS_LOCUS7288235</name>
</gene>
<evidence type="ECO:0000313" key="2">
    <source>
        <dbReference type="EMBL" id="CAI9571708.1"/>
    </source>
</evidence>
<feature type="non-terminal residue" evidence="2">
    <location>
        <position position="1"/>
    </location>
</feature>
<evidence type="ECO:0000313" key="3">
    <source>
        <dbReference type="Proteomes" id="UP001162483"/>
    </source>
</evidence>
<evidence type="ECO:0000256" key="1">
    <source>
        <dbReference type="SAM" id="Phobius"/>
    </source>
</evidence>
<name>A0ABN9DHE0_9NEOB</name>
<feature type="transmembrane region" description="Helical" evidence="1">
    <location>
        <begin position="15"/>
        <end position="35"/>
    </location>
</feature>